<dbReference type="HAMAP" id="MF_03184">
    <property type="entry name" value="Phosphofructokinase_I_E"/>
    <property type="match status" value="1"/>
</dbReference>
<dbReference type="InterPro" id="IPR022953">
    <property type="entry name" value="ATP_PFK"/>
</dbReference>
<feature type="binding site" evidence="17">
    <location>
        <position position="799"/>
    </location>
    <ligand>
        <name>beta-D-fructose 2,6-bisphosphate</name>
        <dbReference type="ChEBI" id="CHEBI:58579"/>
        <note>allosteric activator; ligand shared between dimeric partners</note>
    </ligand>
</feature>
<dbReference type="GO" id="GO:0016208">
    <property type="term" value="F:AMP binding"/>
    <property type="evidence" value="ECO:0007669"/>
    <property type="project" value="TreeGrafter"/>
</dbReference>
<feature type="binding site" description="in other chain" evidence="17">
    <location>
        <begin position="713"/>
        <end position="715"/>
    </location>
    <ligand>
        <name>beta-D-fructose 2,6-bisphosphate</name>
        <dbReference type="ChEBI" id="CHEBI:58579"/>
        <note>allosteric activator; ligand shared between dimeric partners</note>
    </ligand>
</feature>
<feature type="region of interest" description="Interdomain linker" evidence="17">
    <location>
        <begin position="527"/>
        <end position="540"/>
    </location>
</feature>
<dbReference type="GO" id="GO:0006002">
    <property type="term" value="P:fructose 6-phosphate metabolic process"/>
    <property type="evidence" value="ECO:0007669"/>
    <property type="project" value="EnsemblFungi"/>
</dbReference>
<dbReference type="Gene3D" id="3.40.50.450">
    <property type="match status" value="2"/>
</dbReference>
<evidence type="ECO:0000256" key="1">
    <source>
        <dbReference type="ARBA" id="ARBA00001946"/>
    </source>
</evidence>
<feature type="binding site" evidence="17">
    <location>
        <position position="337"/>
    </location>
    <ligand>
        <name>substrate</name>
        <note>ligand shared between dimeric partners</note>
    </ligand>
</feature>
<feature type="binding site" description="in other chain" evidence="17">
    <location>
        <position position="611"/>
    </location>
    <ligand>
        <name>beta-D-fructose 2,6-bisphosphate</name>
        <dbReference type="ChEBI" id="CHEBI:58579"/>
        <note>allosteric activator; ligand shared between dimeric partners</note>
    </ligand>
</feature>
<keyword evidence="14 17" id="KW-0460">Magnesium</keyword>
<evidence type="ECO:0000256" key="14">
    <source>
        <dbReference type="ARBA" id="ARBA00022842"/>
    </source>
</evidence>
<keyword evidence="9 17" id="KW-0808">Transferase</keyword>
<evidence type="ECO:0000256" key="2">
    <source>
        <dbReference type="ARBA" id="ARBA00002659"/>
    </source>
</evidence>
<evidence type="ECO:0000256" key="12">
    <source>
        <dbReference type="ARBA" id="ARBA00022777"/>
    </source>
</evidence>
<dbReference type="InterPro" id="IPR000023">
    <property type="entry name" value="Phosphofructokinase_dom"/>
</dbReference>
<dbReference type="InterPro" id="IPR009161">
    <property type="entry name" value="6-Pfructokinase_euk"/>
</dbReference>
<feature type="binding site" description="in other chain" evidence="17">
    <location>
        <position position="773"/>
    </location>
    <ligand>
        <name>beta-D-fructose 2,6-bisphosphate</name>
        <dbReference type="ChEBI" id="CHEBI:58579"/>
        <note>allosteric activator; ligand shared between dimeric partners</note>
    </ligand>
</feature>
<evidence type="ECO:0000256" key="13">
    <source>
        <dbReference type="ARBA" id="ARBA00022840"/>
    </source>
</evidence>
<feature type="binding site" description="in other chain" evidence="17">
    <location>
        <position position="906"/>
    </location>
    <ligand>
        <name>beta-D-fructose 2,6-bisphosphate</name>
        <dbReference type="ChEBI" id="CHEBI:58579"/>
        <note>allosteric activator; ligand shared between dimeric partners</note>
    </ligand>
</feature>
<comment type="subunit">
    <text evidence="6">Heterooctamer of 4 alpha and 4 beta chains.</text>
</comment>
<gene>
    <name evidence="20" type="ORF">HGUI_00745</name>
</gene>
<dbReference type="UniPathway" id="UPA00109">
    <property type="reaction ID" value="UER00182"/>
</dbReference>
<comment type="similarity">
    <text evidence="17">Belongs to the phosphofructokinase type A (PFKA) family. ATP-dependent PFK group I subfamily. Eukaryotic two domain clade 'E' sub-subfamily.</text>
</comment>
<evidence type="ECO:0000256" key="15">
    <source>
        <dbReference type="ARBA" id="ARBA00023152"/>
    </source>
</evidence>
<evidence type="ECO:0000313" key="21">
    <source>
        <dbReference type="Proteomes" id="UP000183365"/>
    </source>
</evidence>
<dbReference type="EC" id="2.7.1.11" evidence="17"/>
<keyword evidence="8 17" id="KW-0021">Allosteric enzyme</keyword>
<proteinExistence type="inferred from homology"/>
<dbReference type="SUPFAM" id="SSF53784">
    <property type="entry name" value="Phosphofructokinase"/>
    <property type="match status" value="2"/>
</dbReference>
<evidence type="ECO:0000256" key="4">
    <source>
        <dbReference type="ARBA" id="ARBA00004570"/>
    </source>
</evidence>
<feature type="domain" description="Phosphofructokinase" evidence="19">
    <location>
        <begin position="541"/>
        <end position="831"/>
    </location>
</feature>
<dbReference type="PIRSF" id="PIRSF000533">
    <property type="entry name" value="ATP_PFK_euk"/>
    <property type="match status" value="1"/>
</dbReference>
<dbReference type="GO" id="GO:0042802">
    <property type="term" value="F:identical protein binding"/>
    <property type="evidence" value="ECO:0007669"/>
    <property type="project" value="TreeGrafter"/>
</dbReference>
<keyword evidence="13 17" id="KW-0067">ATP-binding</keyword>
<protein>
    <recommendedName>
        <fullName evidence="17">ATP-dependent 6-phosphofructokinase</fullName>
        <shortName evidence="17">ATP-PFK</shortName>
        <shortName evidence="17">Phosphofructokinase</shortName>
        <ecNumber evidence="17">2.7.1.11</ecNumber>
    </recommendedName>
    <alternativeName>
        <fullName evidence="17">Phosphohexokinase</fullName>
    </alternativeName>
</protein>
<dbReference type="GO" id="GO:0046961">
    <property type="term" value="F:proton-transporting ATPase activity, rotational mechanism"/>
    <property type="evidence" value="ECO:0007669"/>
    <property type="project" value="EnsemblFungi"/>
</dbReference>
<comment type="function">
    <text evidence="2 17">Catalyzes the phosphorylation of D-fructose 6-phosphate to fructose 1,6-bisphosphate by ATP, the first committing step of glycolysis.</text>
</comment>
<name>A0A1L0CJM0_9ASCO</name>
<evidence type="ECO:0000256" key="10">
    <source>
        <dbReference type="ARBA" id="ARBA00022723"/>
    </source>
</evidence>
<dbReference type="FunFam" id="3.40.50.460:FF:000008">
    <property type="entry name" value="ATP-dependent 6-phosphofructokinase"/>
    <property type="match status" value="1"/>
</dbReference>
<evidence type="ECO:0000313" key="20">
    <source>
        <dbReference type="EMBL" id="SGZ38545.1"/>
    </source>
</evidence>
<evidence type="ECO:0000256" key="6">
    <source>
        <dbReference type="ARBA" id="ARBA00011412"/>
    </source>
</evidence>
<dbReference type="Pfam" id="PF00365">
    <property type="entry name" value="PFK"/>
    <property type="match status" value="2"/>
</dbReference>
<comment type="subunit">
    <text evidence="17">Homotetramer.</text>
</comment>
<keyword evidence="7 17" id="KW-0963">Cytoplasm</keyword>
<feature type="domain" description="Phosphofructokinase" evidence="19">
    <location>
        <begin position="153"/>
        <end position="460"/>
    </location>
</feature>
<dbReference type="AlphaFoldDB" id="A0A1L0CJM0"/>
<dbReference type="PROSITE" id="PS00433">
    <property type="entry name" value="PHOSPHOFRUCTOKINASE"/>
    <property type="match status" value="2"/>
</dbReference>
<feature type="binding site" evidence="17">
    <location>
        <position position="255"/>
    </location>
    <ligand>
        <name>Mg(2+)</name>
        <dbReference type="ChEBI" id="CHEBI:18420"/>
        <note>catalytic</note>
    </ligand>
</feature>
<dbReference type="EMBL" id="FQNF01000009">
    <property type="protein sequence ID" value="SGZ38545.1"/>
    <property type="molecule type" value="Genomic_DNA"/>
</dbReference>
<dbReference type="OrthoDB" id="537915at2759"/>
<feature type="binding site" description="in other chain" evidence="17">
    <location>
        <begin position="344"/>
        <end position="346"/>
    </location>
    <ligand>
        <name>substrate</name>
        <note>ligand shared between dimeric partners</note>
    </ligand>
</feature>
<feature type="binding site" evidence="17">
    <location>
        <position position="706"/>
    </location>
    <ligand>
        <name>beta-D-fructose 2,6-bisphosphate</name>
        <dbReference type="ChEBI" id="CHEBI:58579"/>
        <note>allosteric activator; ligand shared between dimeric partners</note>
    </ligand>
</feature>
<dbReference type="GO" id="GO:0051453">
    <property type="term" value="P:regulation of intracellular pH"/>
    <property type="evidence" value="ECO:0007669"/>
    <property type="project" value="EnsemblFungi"/>
</dbReference>
<feature type="binding site" evidence="17">
    <location>
        <begin position="224"/>
        <end position="225"/>
    </location>
    <ligand>
        <name>ATP</name>
        <dbReference type="ChEBI" id="CHEBI:30616"/>
    </ligand>
</feature>
<feature type="binding site" description="in other chain" evidence="17">
    <location>
        <position position="401"/>
    </location>
    <ligand>
        <name>substrate</name>
        <note>ligand shared between dimeric partners</note>
    </ligand>
</feature>
<dbReference type="GO" id="GO:0048029">
    <property type="term" value="F:monosaccharide binding"/>
    <property type="evidence" value="ECO:0007669"/>
    <property type="project" value="TreeGrafter"/>
</dbReference>
<evidence type="ECO:0000256" key="9">
    <source>
        <dbReference type="ARBA" id="ARBA00022679"/>
    </source>
</evidence>
<dbReference type="GO" id="GO:0070095">
    <property type="term" value="F:fructose-6-phosphate binding"/>
    <property type="evidence" value="ECO:0007669"/>
    <property type="project" value="TreeGrafter"/>
</dbReference>
<evidence type="ECO:0000259" key="19">
    <source>
        <dbReference type="Pfam" id="PF00365"/>
    </source>
</evidence>
<dbReference type="GO" id="GO:0046872">
    <property type="term" value="F:metal ion binding"/>
    <property type="evidence" value="ECO:0007669"/>
    <property type="project" value="UniProtKB-KW"/>
</dbReference>
<dbReference type="GO" id="GO:0061621">
    <property type="term" value="P:canonical glycolysis"/>
    <property type="evidence" value="ECO:0007669"/>
    <property type="project" value="TreeGrafter"/>
</dbReference>
<dbReference type="NCBIfam" id="TIGR02478">
    <property type="entry name" value="6PF1K_euk"/>
    <property type="match status" value="1"/>
</dbReference>
<comment type="activity regulation">
    <text evidence="17">Allosterically activated by ADP, AMP, or fructose 2,6-bisphosphate, and allosterically inhibited by ATP or citrate.</text>
</comment>
<dbReference type="FunFam" id="3.40.50.460:FF:000007">
    <property type="entry name" value="ATP-dependent 6-phosphofructokinase"/>
    <property type="match status" value="1"/>
</dbReference>
<evidence type="ECO:0000256" key="5">
    <source>
        <dbReference type="ARBA" id="ARBA00004679"/>
    </source>
</evidence>
<dbReference type="InterPro" id="IPR035966">
    <property type="entry name" value="PKF_sf"/>
</dbReference>
<feature type="binding site" description="in other chain" evidence="17">
    <location>
        <begin position="300"/>
        <end position="302"/>
    </location>
    <ligand>
        <name>substrate</name>
        <note>ligand shared between dimeric partners</note>
    </ligand>
</feature>
<comment type="pathway">
    <text evidence="5 17 18">Carbohydrate degradation; glycolysis; D-glyceraldehyde 3-phosphate and glycerone phosphate from D-glucose: step 3/4.</text>
</comment>
<dbReference type="PRINTS" id="PR00476">
    <property type="entry name" value="PHFRCTKINASE"/>
</dbReference>
<comment type="similarity">
    <text evidence="18">Belongs to the phosphofructokinase type A (PFKA) family. ATP-dependent PFK group I subfamily. Eukaryotic two domain clade "E" sub-subfamily.</text>
</comment>
<organism evidence="20 21">
    <name type="scientific">Hanseniaspora guilliermondii</name>
    <dbReference type="NCBI Taxonomy" id="56406"/>
    <lineage>
        <taxon>Eukaryota</taxon>
        <taxon>Fungi</taxon>
        <taxon>Dikarya</taxon>
        <taxon>Ascomycota</taxon>
        <taxon>Saccharomycotina</taxon>
        <taxon>Saccharomycetes</taxon>
        <taxon>Saccharomycodales</taxon>
        <taxon>Saccharomycodaceae</taxon>
        <taxon>Hanseniaspora</taxon>
    </lineage>
</organism>
<keyword evidence="21" id="KW-1185">Reference proteome</keyword>
<evidence type="ECO:0000256" key="3">
    <source>
        <dbReference type="ARBA" id="ARBA00004496"/>
    </source>
</evidence>
<dbReference type="FunFam" id="3.40.50.450:FF:000010">
    <property type="entry name" value="ATP-dependent 6-phosphofructokinase"/>
    <property type="match status" value="1"/>
</dbReference>
<evidence type="ECO:0000256" key="11">
    <source>
        <dbReference type="ARBA" id="ARBA00022741"/>
    </source>
</evidence>
<dbReference type="GO" id="GO:0005945">
    <property type="term" value="C:6-phosphofructokinase complex"/>
    <property type="evidence" value="ECO:0007669"/>
    <property type="project" value="EnsemblFungi"/>
</dbReference>
<dbReference type="PANTHER" id="PTHR13697">
    <property type="entry name" value="PHOSPHOFRUCTOKINASE"/>
    <property type="match status" value="1"/>
</dbReference>
<feature type="active site" description="Proton acceptor" evidence="17">
    <location>
        <position position="302"/>
    </location>
</feature>
<feature type="binding site" evidence="17">
    <location>
        <position position="161"/>
    </location>
    <ligand>
        <name>ATP</name>
        <dbReference type="ChEBI" id="CHEBI:30616"/>
    </ligand>
</feature>
<feature type="binding site" evidence="17">
    <location>
        <begin position="254"/>
        <end position="257"/>
    </location>
    <ligand>
        <name>ATP</name>
        <dbReference type="ChEBI" id="CHEBI:30616"/>
    </ligand>
</feature>
<keyword evidence="15 17" id="KW-0324">Glycolysis</keyword>
<feature type="binding site" description="in other chain" evidence="17">
    <location>
        <begin position="668"/>
        <end position="672"/>
    </location>
    <ligand>
        <name>beta-D-fructose 2,6-bisphosphate</name>
        <dbReference type="ChEBI" id="CHEBI:58579"/>
        <note>allosteric activator; ligand shared between dimeric partners</note>
    </ligand>
</feature>
<evidence type="ECO:0000256" key="16">
    <source>
        <dbReference type="ARBA" id="ARBA00048070"/>
    </source>
</evidence>
<comment type="subcellular location">
    <subcellularLocation>
        <location evidence="3 17">Cytoplasm</location>
    </subcellularLocation>
    <subcellularLocation>
        <location evidence="4">Mitochondrion outer membrane</location>
        <topology evidence="4">Peripheral membrane protein</topology>
        <orientation evidence="4">Cytoplasmic side</orientation>
    </subcellularLocation>
</comment>
<feature type="region of interest" description="N-terminal catalytic PFK domain 1" evidence="17">
    <location>
        <begin position="1"/>
        <end position="526"/>
    </location>
</feature>
<dbReference type="GO" id="GO:0003872">
    <property type="term" value="F:6-phosphofructokinase activity"/>
    <property type="evidence" value="ECO:0007669"/>
    <property type="project" value="UniProtKB-UniRule"/>
</dbReference>
<feature type="region of interest" description="C-terminal regulatory PFK domain 2" evidence="17">
    <location>
        <begin position="541"/>
        <end position="937"/>
    </location>
</feature>
<feature type="binding site" description="in other chain" evidence="17">
    <location>
        <begin position="434"/>
        <end position="437"/>
    </location>
    <ligand>
        <name>substrate</name>
        <note>ligand shared between dimeric partners</note>
    </ligand>
</feature>
<reference evidence="21" key="1">
    <citation type="submission" date="2016-11" db="EMBL/GenBank/DDBJ databases">
        <authorList>
            <person name="Guldener U."/>
        </authorList>
    </citation>
    <scope>NUCLEOTIDE SEQUENCE [LARGE SCALE GENOMIC DNA]</scope>
</reference>
<dbReference type="InterPro" id="IPR015912">
    <property type="entry name" value="Phosphofructokinase_CS"/>
</dbReference>
<evidence type="ECO:0000256" key="17">
    <source>
        <dbReference type="HAMAP-Rule" id="MF_03184"/>
    </source>
</evidence>
<dbReference type="Proteomes" id="UP000183365">
    <property type="component" value="Unassembled WGS sequence"/>
</dbReference>
<comment type="cofactor">
    <cofactor evidence="1 17">
        <name>Mg(2+)</name>
        <dbReference type="ChEBI" id="CHEBI:18420"/>
    </cofactor>
</comment>
<dbReference type="GO" id="GO:0005741">
    <property type="term" value="C:mitochondrial outer membrane"/>
    <property type="evidence" value="ECO:0007669"/>
    <property type="project" value="UniProtKB-SubCell"/>
</dbReference>
<dbReference type="GO" id="GO:0030388">
    <property type="term" value="P:fructose 1,6-bisphosphate metabolic process"/>
    <property type="evidence" value="ECO:0007669"/>
    <property type="project" value="TreeGrafter"/>
</dbReference>
<evidence type="ECO:0000256" key="18">
    <source>
        <dbReference type="PIRNR" id="PIRNR000533"/>
    </source>
</evidence>
<feature type="binding site" description="in other chain" evidence="17">
    <location>
        <begin position="805"/>
        <end position="808"/>
    </location>
    <ligand>
        <name>beta-D-fructose 2,6-bisphosphate</name>
        <dbReference type="ChEBI" id="CHEBI:58579"/>
        <note>allosteric activator; ligand shared between dimeric partners</note>
    </ligand>
</feature>
<dbReference type="Gene3D" id="3.40.50.460">
    <property type="entry name" value="Phosphofructokinase domain"/>
    <property type="match status" value="2"/>
</dbReference>
<feature type="binding site" evidence="17">
    <location>
        <position position="428"/>
    </location>
    <ligand>
        <name>substrate</name>
        <note>ligand shared between dimeric partners</note>
    </ligand>
</feature>
<dbReference type="PANTHER" id="PTHR13697:SF57">
    <property type="entry name" value="ATP-DEPENDENT 6-PHOSPHOFRUCTOKINASE SUBUNIT ALPHA"/>
    <property type="match status" value="1"/>
</dbReference>
<keyword evidence="10 17" id="KW-0479">Metal-binding</keyword>
<dbReference type="GO" id="GO:0005524">
    <property type="term" value="F:ATP binding"/>
    <property type="evidence" value="ECO:0007669"/>
    <property type="project" value="UniProtKB-KW"/>
</dbReference>
<sequence length="937" mass="103415">MSDLITFNVPDKEQFLKVVDYYSKNASTTQFDLLKQDPNHKEYRFVSFDFSLSQDSKISKTIIILTNHHKQPLTSSRSISLYTDNDLILASSFKDILGNSFSIIKSSYKPVMTPLSPLSPSLSSMNLNQLKSAIPAIKDINAKLMETNPKKKKIAVMTSGGDSPGMNAAVRAVVRTAIYNDCDVFAVKEGYQGLVDGGDSIQQMHWQDVRGYLSEGGTLIGTARCMAFKERKGRKLGAKHLVSKGIDALVVCGGDGSLTGADLFRAEWPSLLEELVKDGDFTEEQIKPYKNMSIVGLVGSIDNDMSGTDSTIGAYSALERIVEMVDYIDATAKSHSRAFVVEVMGRHCGWLALMAGIATGADYIFIPERPPKAGEWQQELKDVCLRHRQKGRRNNTVIVAEGAIDDQLNNITSEDVKKVLVEIGLDTRVTILGHVQRGGVAVAHDRWLATLQGVDAVKAILEMTPETPSPLIGIEENKIIRMPLVESVKLTKSVAEAIEKKDFDLAISLRDSEFIDSYNNFIQTTVKDDGSQLVSEEERLNIAIIHVGAPTAALNPATRAAALYCQSRGHKAFGVMNGFKGLIQDGEIKELSWLDVEDWHNLGGSEIGTNRTMPSEDLGSIAYQFQKYKFDGVLIIGGFEGLQAVKQLKDARDLYPVFNIPLVLIPSTISNNVPGTEYSLGADTCLNTLVSYTDSVKQSASASRRRVFVVEVQGGNCGYIASYTGLVSGAVSVYTPERELRLQDIQEDISLLKENFKNDQGETKSGKILIRNELCSDVYTTDLIANIIDDASNKKFGVRTAVPGHVQQGGTPSTKDRVVASRFAVKCVKFIEEFNHSLKTNGANQEGSDSKVLRFYYDKETGKKIYTCGSEELENQSACVICINGTQLSFKPIQKIWDEETNEKLRKGTVYHWEEINQVSDMISGRLMLRRELLNEN</sequence>
<evidence type="ECO:0000256" key="7">
    <source>
        <dbReference type="ARBA" id="ARBA00022490"/>
    </source>
</evidence>
<accession>A0A1L0CJM0</accession>
<keyword evidence="11 17" id="KW-0547">Nucleotide-binding</keyword>
<comment type="catalytic activity">
    <reaction evidence="16 17 18">
        <text>beta-D-fructose 6-phosphate + ATP = beta-D-fructose 1,6-bisphosphate + ADP + H(+)</text>
        <dbReference type="Rhea" id="RHEA:16109"/>
        <dbReference type="ChEBI" id="CHEBI:15378"/>
        <dbReference type="ChEBI" id="CHEBI:30616"/>
        <dbReference type="ChEBI" id="CHEBI:32966"/>
        <dbReference type="ChEBI" id="CHEBI:57634"/>
        <dbReference type="ChEBI" id="CHEBI:456216"/>
        <dbReference type="EC" id="2.7.1.11"/>
    </reaction>
</comment>
<dbReference type="VEuPathDB" id="FungiDB:HGUI_00745"/>
<keyword evidence="12 17" id="KW-0418">Kinase</keyword>
<evidence type="ECO:0000256" key="8">
    <source>
        <dbReference type="ARBA" id="ARBA00022533"/>
    </source>
</evidence>